<dbReference type="AlphaFoldDB" id="A0ABD1XYF1"/>
<dbReference type="GO" id="GO:0051539">
    <property type="term" value="F:4 iron, 4 sulfur cluster binding"/>
    <property type="evidence" value="ECO:0007669"/>
    <property type="project" value="UniProtKB-KW"/>
</dbReference>
<evidence type="ECO:0000256" key="3">
    <source>
        <dbReference type="ARBA" id="ARBA00022485"/>
    </source>
</evidence>
<feature type="binding site" evidence="10">
    <location>
        <position position="292"/>
    </location>
    <ligand>
        <name>[4Fe-4S] cluster</name>
        <dbReference type="ChEBI" id="CHEBI:49883"/>
    </ligand>
</feature>
<feature type="short sequence motif" description="Cx2C motif 2" evidence="10">
    <location>
        <begin position="303"/>
        <end position="306"/>
    </location>
</feature>
<comment type="cofactor">
    <cofactor evidence="10">
        <name>[2Fe-2S] cluster</name>
        <dbReference type="ChEBI" id="CHEBI:190135"/>
    </cofactor>
</comment>
<comment type="domain">
    <text evidence="10">The N-terminal domain has structural similarity with S-adenosyl-L-methionine-dependent methyltransferases, but does not bind S-adenosyl-L-methionine. It is required for correct assembly of the 2 Fe-S clusters.</text>
</comment>
<evidence type="ECO:0000313" key="13">
    <source>
        <dbReference type="EMBL" id="KAL2613974.1"/>
    </source>
</evidence>
<feature type="binding site" evidence="10">
    <location>
        <position position="306"/>
    </location>
    <ligand>
        <name>[4Fe-4S] cluster</name>
        <dbReference type="ChEBI" id="CHEBI:49883"/>
    </ligand>
</feature>
<comment type="subcellular location">
    <subcellularLocation>
        <location evidence="10">Cytoplasm</location>
    </subcellularLocation>
    <subcellularLocation>
        <location evidence="10">Mitochondrion intermembrane space</location>
    </subcellularLocation>
</comment>
<dbReference type="GO" id="GO:0005758">
    <property type="term" value="C:mitochondrial intermembrane space"/>
    <property type="evidence" value="ECO:0007669"/>
    <property type="project" value="UniProtKB-SubCell"/>
</dbReference>
<keyword evidence="4 10" id="KW-0963">Cytoplasm</keyword>
<evidence type="ECO:0000313" key="14">
    <source>
        <dbReference type="Proteomes" id="UP001605036"/>
    </source>
</evidence>
<evidence type="ECO:0000256" key="1">
    <source>
        <dbReference type="ARBA" id="ARBA00001966"/>
    </source>
</evidence>
<keyword evidence="14" id="KW-1185">Reference proteome</keyword>
<keyword evidence="5 10" id="KW-0001">2Fe-2S</keyword>
<dbReference type="PANTHER" id="PTHR13273">
    <property type="entry name" value="ANAMORSIN"/>
    <property type="match status" value="1"/>
</dbReference>
<evidence type="ECO:0000256" key="4">
    <source>
        <dbReference type="ARBA" id="ARBA00022490"/>
    </source>
</evidence>
<dbReference type="GO" id="GO:0051537">
    <property type="term" value="F:2 iron, 2 sulfur cluster binding"/>
    <property type="evidence" value="ECO:0007669"/>
    <property type="project" value="UniProtKB-UniRule"/>
</dbReference>
<evidence type="ECO:0000259" key="12">
    <source>
        <dbReference type="Pfam" id="PF20922"/>
    </source>
</evidence>
<feature type="domain" description="Anamorsin N-terminal" evidence="12">
    <location>
        <begin position="7"/>
        <end position="167"/>
    </location>
</feature>
<evidence type="ECO:0000256" key="9">
    <source>
        <dbReference type="ARBA" id="ARBA00023128"/>
    </source>
</evidence>
<accession>A0ABD1XYF1</accession>
<feature type="binding site" evidence="10">
    <location>
        <position position="295"/>
    </location>
    <ligand>
        <name>[4Fe-4S] cluster</name>
        <dbReference type="ChEBI" id="CHEBI:49883"/>
    </ligand>
</feature>
<dbReference type="GO" id="GO:0016226">
    <property type="term" value="P:iron-sulfur cluster assembly"/>
    <property type="evidence" value="ECO:0007669"/>
    <property type="project" value="UniProtKB-UniRule"/>
</dbReference>
<evidence type="ECO:0000256" key="6">
    <source>
        <dbReference type="ARBA" id="ARBA00022723"/>
    </source>
</evidence>
<protein>
    <recommendedName>
        <fullName evidence="10">Anamorsin homolog</fullName>
    </recommendedName>
    <alternativeName>
        <fullName evidence="10">Fe-S cluster assembly protein DRE2 homolog</fullName>
    </alternativeName>
</protein>
<evidence type="ECO:0000259" key="11">
    <source>
        <dbReference type="Pfam" id="PF05093"/>
    </source>
</evidence>
<feature type="domain" description="Anamorsin C-terminal" evidence="11">
    <location>
        <begin position="246"/>
        <end position="322"/>
    </location>
</feature>
<dbReference type="Pfam" id="PF20922">
    <property type="entry name" value="Anamorsin_N"/>
    <property type="match status" value="1"/>
</dbReference>
<feature type="binding site" evidence="10">
    <location>
        <position position="303"/>
    </location>
    <ligand>
        <name>[4Fe-4S] cluster</name>
        <dbReference type="ChEBI" id="CHEBI:49883"/>
    </ligand>
</feature>
<dbReference type="GO" id="GO:0009055">
    <property type="term" value="F:electron transfer activity"/>
    <property type="evidence" value="ECO:0007669"/>
    <property type="project" value="UniProtKB-UniRule"/>
</dbReference>
<comment type="domain">
    <text evidence="10">The twin Cx2C motifs are involved in the recognition by the mitochondrial MIA40-ERV1 disulfide relay system. The formation of 2 disulfide bonds in the Cx2C motifs through dithiol/disulfide exchange reactions effectively traps the protein in the mitochondrial intermembrane space.</text>
</comment>
<dbReference type="PANTHER" id="PTHR13273:SF14">
    <property type="entry name" value="ANAMORSIN"/>
    <property type="match status" value="1"/>
</dbReference>
<dbReference type="GO" id="GO:0046872">
    <property type="term" value="F:metal ion binding"/>
    <property type="evidence" value="ECO:0007669"/>
    <property type="project" value="UniProtKB-KW"/>
</dbReference>
<comment type="cofactor">
    <cofactor evidence="1 10">
        <name>[4Fe-4S] cluster</name>
        <dbReference type="ChEBI" id="CHEBI:49883"/>
    </cofactor>
</comment>
<dbReference type="SUPFAM" id="SSF53335">
    <property type="entry name" value="S-adenosyl-L-methionine-dependent methyltransferases"/>
    <property type="match status" value="1"/>
</dbReference>
<comment type="caution">
    <text evidence="10">Lacks conserved residue(s) required for the propagation of feature annotation.</text>
</comment>
<feature type="binding site" evidence="10">
    <location>
        <position position="258"/>
    </location>
    <ligand>
        <name>[2Fe-2S] cluster</name>
        <dbReference type="ChEBI" id="CHEBI:190135"/>
    </ligand>
</feature>
<evidence type="ECO:0000256" key="5">
    <source>
        <dbReference type="ARBA" id="ARBA00022714"/>
    </source>
</evidence>
<reference evidence="13 14" key="1">
    <citation type="submission" date="2024-09" db="EMBL/GenBank/DDBJ databases">
        <title>Chromosome-scale assembly of Riccia fluitans.</title>
        <authorList>
            <person name="Paukszto L."/>
            <person name="Sawicki J."/>
            <person name="Karawczyk K."/>
            <person name="Piernik-Szablinska J."/>
            <person name="Szczecinska M."/>
            <person name="Mazdziarz M."/>
        </authorList>
    </citation>
    <scope>NUCLEOTIDE SEQUENCE [LARGE SCALE GENOMIC DNA]</scope>
    <source>
        <strain evidence="13">Rf_01</strain>
        <tissue evidence="13">Aerial parts of the thallus</tissue>
    </source>
</reference>
<name>A0ABD1XYF1_9MARC</name>
<feature type="short sequence motif" description="Cx2C motif 1" evidence="10">
    <location>
        <begin position="292"/>
        <end position="295"/>
    </location>
</feature>
<comment type="subunit">
    <text evidence="10">Monomer.</text>
</comment>
<organism evidence="13 14">
    <name type="scientific">Riccia fluitans</name>
    <dbReference type="NCBI Taxonomy" id="41844"/>
    <lineage>
        <taxon>Eukaryota</taxon>
        <taxon>Viridiplantae</taxon>
        <taxon>Streptophyta</taxon>
        <taxon>Embryophyta</taxon>
        <taxon>Marchantiophyta</taxon>
        <taxon>Marchantiopsida</taxon>
        <taxon>Marchantiidae</taxon>
        <taxon>Marchantiales</taxon>
        <taxon>Ricciaceae</taxon>
        <taxon>Riccia</taxon>
    </lineage>
</organism>
<keyword evidence="3 10" id="KW-0004">4Fe-4S</keyword>
<feature type="binding site" evidence="10">
    <location>
        <position position="248"/>
    </location>
    <ligand>
        <name>[2Fe-2S] cluster</name>
        <dbReference type="ChEBI" id="CHEBI:190135"/>
    </ligand>
</feature>
<dbReference type="InterPro" id="IPR007785">
    <property type="entry name" value="Anamorsin"/>
</dbReference>
<keyword evidence="7 10" id="KW-0408">Iron</keyword>
<keyword evidence="8 10" id="KW-0411">Iron-sulfur</keyword>
<dbReference type="Gene3D" id="3.40.50.150">
    <property type="entry name" value="Vaccinia Virus protein VP39"/>
    <property type="match status" value="1"/>
</dbReference>
<keyword evidence="9 10" id="KW-0496">Mitochondrion</keyword>
<comment type="function">
    <text evidence="10">Component of the cytosolic iron-sulfur (Fe-S) protein assembly (CIA) machinery. Required for the maturation of extramitochondrial Fe-S proteins. Part of an electron transfer chain functioning in an early step of cytosolic Fe-S biogenesis, facilitating the de novo assembly of a [4Fe-4S] cluster on the cytosolic Fe-S scaffold complex. Electrons are transferred from NADPH via a FAD- and FMN-containing diflavin oxidoreductase. Together with the diflavin oxidoreductase, also required for the assembly of the diferric tyrosyl radical cofactor of ribonucleotide reductase (RNR), probably by providing electrons for reduction during radical cofactor maturation in the catalytic small subunit.</text>
</comment>
<dbReference type="EMBL" id="JBHFFA010000007">
    <property type="protein sequence ID" value="KAL2613974.1"/>
    <property type="molecule type" value="Genomic_DNA"/>
</dbReference>
<dbReference type="InterPro" id="IPR046408">
    <property type="entry name" value="CIAPIN1"/>
</dbReference>
<evidence type="ECO:0000256" key="2">
    <source>
        <dbReference type="ARBA" id="ARBA00008169"/>
    </source>
</evidence>
<evidence type="ECO:0000256" key="10">
    <source>
        <dbReference type="HAMAP-Rule" id="MF_03115"/>
    </source>
</evidence>
<feature type="binding site" evidence="10">
    <location>
        <position position="263"/>
    </location>
    <ligand>
        <name>[2Fe-2S] cluster</name>
        <dbReference type="ChEBI" id="CHEBI:190135"/>
    </ligand>
</feature>
<keyword evidence="6 10" id="KW-0479">Metal-binding</keyword>
<dbReference type="InterPro" id="IPR049011">
    <property type="entry name" value="Anamorsin_N_metazoan"/>
</dbReference>
<feature type="region of interest" description="Fe-S binding site B" evidence="10">
    <location>
        <begin position="292"/>
        <end position="306"/>
    </location>
</feature>
<dbReference type="Pfam" id="PF05093">
    <property type="entry name" value="CIAPIN1"/>
    <property type="match status" value="1"/>
</dbReference>
<feature type="binding site" evidence="10">
    <location>
        <position position="261"/>
    </location>
    <ligand>
        <name>[2Fe-2S] cluster</name>
        <dbReference type="ChEBI" id="CHEBI:190135"/>
    </ligand>
</feature>
<comment type="caution">
    <text evidence="13">The sequence shown here is derived from an EMBL/GenBank/DDBJ whole genome shotgun (WGS) entry which is preliminary data.</text>
</comment>
<comment type="domain">
    <text evidence="10">The C-terminal domain binds 2 Fe-S clusters but is otherwise mostly in an intrinsically disordered conformation.</text>
</comment>
<dbReference type="Proteomes" id="UP001605036">
    <property type="component" value="Unassembled WGS sequence"/>
</dbReference>
<evidence type="ECO:0000256" key="7">
    <source>
        <dbReference type="ARBA" id="ARBA00023004"/>
    </source>
</evidence>
<gene>
    <name evidence="13" type="ORF">R1flu_025666</name>
</gene>
<dbReference type="HAMAP" id="MF_03115">
    <property type="entry name" value="Anamorsin"/>
    <property type="match status" value="1"/>
</dbReference>
<evidence type="ECO:0000256" key="8">
    <source>
        <dbReference type="ARBA" id="ARBA00023014"/>
    </source>
</evidence>
<dbReference type="InterPro" id="IPR029063">
    <property type="entry name" value="SAM-dependent_MTases_sf"/>
</dbReference>
<comment type="similarity">
    <text evidence="2 10">Belongs to the anamorsin family.</text>
</comment>
<proteinExistence type="inferred from homology"/>
<sequence length="331" mass="34673">MGGDACVLLVTDAAALPATAVLWALQAFPEKTASGKGLAIITHASLLKQLPKESGSIDVVVSLAETPGLHSSSWLQELSRVLRPEGTLIVQEPLATSDLLQEEAKVFPGAVHTQAGLQRSLLLAGFVGCSNVECVEGVGLASAFSSYGSVFSLLAFQVQKPTWETGTAFSLRKKTVVTQENGVHSNGSPRVVIAETSDFNMNVSPQPNGVVAWKDTNLGLDNDELVDEDALLTEEDLKKPEPLADDDCEVGTAGKKACKNCTCGRAELEEAEAGTGQTKLTAALLENPQSSCGNCGLGDAFRCSTCPYKGLPPFKIGEKISLASSLLVADV</sequence>